<keyword evidence="2" id="KW-1185">Reference proteome</keyword>
<evidence type="ECO:0000313" key="2">
    <source>
        <dbReference type="Proteomes" id="UP000600799"/>
    </source>
</evidence>
<name>A0ABS0HIT8_9SPHN</name>
<evidence type="ECO:0000313" key="1">
    <source>
        <dbReference type="EMBL" id="MBF9151925.1"/>
    </source>
</evidence>
<comment type="caution">
    <text evidence="1">The sequence shown here is derived from an EMBL/GenBank/DDBJ whole genome shotgun (WGS) entry which is preliminary data.</text>
</comment>
<protein>
    <submittedName>
        <fullName evidence="1">Uncharacterized protein</fullName>
    </submittedName>
</protein>
<sequence length="45" mass="4693">MSVNEGTAQTGAGPALCARARLHGHPAEFQPAIVCNDRHATIILP</sequence>
<dbReference type="EMBL" id="JADQDC010000008">
    <property type="protein sequence ID" value="MBF9151925.1"/>
    <property type="molecule type" value="Genomic_DNA"/>
</dbReference>
<dbReference type="Proteomes" id="UP000600799">
    <property type="component" value="Unassembled WGS sequence"/>
</dbReference>
<reference evidence="1 2" key="1">
    <citation type="submission" date="2020-11" db="EMBL/GenBank/DDBJ databases">
        <title>The genome sequence of Novosphingobium sp. 1Y9A.</title>
        <authorList>
            <person name="Liu Y."/>
        </authorList>
    </citation>
    <scope>NUCLEOTIDE SEQUENCE [LARGE SCALE GENOMIC DNA]</scope>
    <source>
        <strain evidence="1 2">1Y9A</strain>
    </source>
</reference>
<gene>
    <name evidence="1" type="ORF">I2488_12995</name>
</gene>
<accession>A0ABS0HIT8</accession>
<organism evidence="1 2">
    <name type="scientific">Novosphingobium jiangmenense</name>
    <dbReference type="NCBI Taxonomy" id="2791981"/>
    <lineage>
        <taxon>Bacteria</taxon>
        <taxon>Pseudomonadati</taxon>
        <taxon>Pseudomonadota</taxon>
        <taxon>Alphaproteobacteria</taxon>
        <taxon>Sphingomonadales</taxon>
        <taxon>Sphingomonadaceae</taxon>
        <taxon>Novosphingobium</taxon>
    </lineage>
</organism>
<proteinExistence type="predicted"/>
<dbReference type="RefSeq" id="WP_196276234.1">
    <property type="nucleotide sequence ID" value="NZ_JADQDC010000008.1"/>
</dbReference>